<dbReference type="OrthoDB" id="9760324at2"/>
<protein>
    <submittedName>
        <fullName evidence="2">DegV family EDD domain-containing protein</fullName>
    </submittedName>
</protein>
<evidence type="ECO:0000313" key="2">
    <source>
        <dbReference type="EMBL" id="MVT27385.1"/>
    </source>
</evidence>
<keyword evidence="1" id="KW-0446">Lipid-binding</keyword>
<organism evidence="2 3">
    <name type="scientific">Nesterenkonia alkaliphila</name>
    <dbReference type="NCBI Taxonomy" id="1463631"/>
    <lineage>
        <taxon>Bacteria</taxon>
        <taxon>Bacillati</taxon>
        <taxon>Actinomycetota</taxon>
        <taxon>Actinomycetes</taxon>
        <taxon>Micrococcales</taxon>
        <taxon>Micrococcaceae</taxon>
        <taxon>Nesterenkonia</taxon>
    </lineage>
</organism>
<keyword evidence="3" id="KW-1185">Reference proteome</keyword>
<accession>A0A7K1ULM0</accession>
<name>A0A7K1ULM0_9MICC</name>
<dbReference type="PROSITE" id="PS51482">
    <property type="entry name" value="DEGV"/>
    <property type="match status" value="1"/>
</dbReference>
<dbReference type="SUPFAM" id="SSF82549">
    <property type="entry name" value="DAK1/DegV-like"/>
    <property type="match status" value="1"/>
</dbReference>
<dbReference type="InterPro" id="IPR050270">
    <property type="entry name" value="DegV_domain_contain"/>
</dbReference>
<dbReference type="GO" id="GO:0008289">
    <property type="term" value="F:lipid binding"/>
    <property type="evidence" value="ECO:0007669"/>
    <property type="project" value="UniProtKB-KW"/>
</dbReference>
<dbReference type="Gene3D" id="3.40.50.10170">
    <property type="match status" value="1"/>
</dbReference>
<evidence type="ECO:0000256" key="1">
    <source>
        <dbReference type="ARBA" id="ARBA00023121"/>
    </source>
</evidence>
<dbReference type="RefSeq" id="WP_157325292.1">
    <property type="nucleotide sequence ID" value="NZ_BMFX01000013.1"/>
</dbReference>
<dbReference type="PANTHER" id="PTHR33434">
    <property type="entry name" value="DEGV DOMAIN-CONTAINING PROTEIN DR_1986-RELATED"/>
    <property type="match status" value="1"/>
</dbReference>
<proteinExistence type="predicted"/>
<dbReference type="PANTHER" id="PTHR33434:SF2">
    <property type="entry name" value="FATTY ACID-BINDING PROTEIN TM_1468"/>
    <property type="match status" value="1"/>
</dbReference>
<gene>
    <name evidence="2" type="ORF">GNZ21_13660</name>
</gene>
<comment type="caution">
    <text evidence="2">The sequence shown here is derived from an EMBL/GenBank/DDBJ whole genome shotgun (WGS) entry which is preliminary data.</text>
</comment>
<dbReference type="Pfam" id="PF02645">
    <property type="entry name" value="DegV"/>
    <property type="match status" value="1"/>
</dbReference>
<sequence length="328" mass="34319">MLEPWIQALDAELHARRAELPGRKPNLRRTRGRIAVVTDAACALPVDPATGRLQLGLLGEQIEVVPIPVMIETGPRSEIYPEASPELVRDLPLALAQGLPVRTSRPSPGRIAETYQQLHREGFAAVVSVHLAANLSGTCDAARLAADQAALPVTVLDSQQAGLALGQAVIQAALSARLGGSQEQVATAAQAAAASSYSVFAVPSLEQLRRGGRINPLASLFGTMIRIKPVLQLRAGEIQLLERAHSMQRASARMIALAAERAADVDRALIGVQCCGNPEQAAELAQALQPHSAQPVPVVELPPGLAAHLGLGALGVCVTSAVPHSPNT</sequence>
<reference evidence="2 3" key="1">
    <citation type="submission" date="2019-12" db="EMBL/GenBank/DDBJ databases">
        <title>Nesterenkonia muleiensis sp. nov., a novel actinobacterium isolated from sap of Populus euphratica.</title>
        <authorList>
            <person name="Wang R."/>
        </authorList>
    </citation>
    <scope>NUCLEOTIDE SEQUENCE [LARGE SCALE GENOMIC DNA]</scope>
    <source>
        <strain evidence="2 3">F10</strain>
    </source>
</reference>
<dbReference type="EMBL" id="WRPM01000098">
    <property type="protein sequence ID" value="MVT27385.1"/>
    <property type="molecule type" value="Genomic_DNA"/>
</dbReference>
<dbReference type="Proteomes" id="UP000460157">
    <property type="component" value="Unassembled WGS sequence"/>
</dbReference>
<dbReference type="InterPro" id="IPR003797">
    <property type="entry name" value="DegV"/>
</dbReference>
<dbReference type="Gene3D" id="3.30.1180.10">
    <property type="match status" value="1"/>
</dbReference>
<dbReference type="InterPro" id="IPR043168">
    <property type="entry name" value="DegV_C"/>
</dbReference>
<evidence type="ECO:0000313" key="3">
    <source>
        <dbReference type="Proteomes" id="UP000460157"/>
    </source>
</evidence>
<dbReference type="NCBIfam" id="TIGR00762">
    <property type="entry name" value="DegV"/>
    <property type="match status" value="1"/>
</dbReference>
<dbReference type="AlphaFoldDB" id="A0A7K1ULM0"/>